<feature type="transmembrane region" description="Helical" evidence="5">
    <location>
        <begin position="338"/>
        <end position="361"/>
    </location>
</feature>
<name>A0ABS8N234_9CLOT</name>
<feature type="transmembrane region" description="Helical" evidence="5">
    <location>
        <begin position="145"/>
        <end position="168"/>
    </location>
</feature>
<accession>A0ABS8N234</accession>
<dbReference type="PANTHER" id="PTHR11706:SF2">
    <property type="entry name" value="TRANSPORTER PROTEIN"/>
    <property type="match status" value="1"/>
</dbReference>
<feature type="transmembrane region" description="Helical" evidence="5">
    <location>
        <begin position="9"/>
        <end position="28"/>
    </location>
</feature>
<dbReference type="InterPro" id="IPR001046">
    <property type="entry name" value="NRAMP_fam"/>
</dbReference>
<feature type="transmembrane region" description="Helical" evidence="5">
    <location>
        <begin position="40"/>
        <end position="60"/>
    </location>
</feature>
<dbReference type="EMBL" id="JAJJPB010000002">
    <property type="protein sequence ID" value="MCC9293859.1"/>
    <property type="molecule type" value="Genomic_DNA"/>
</dbReference>
<feature type="transmembrane region" description="Helical" evidence="5">
    <location>
        <begin position="188"/>
        <end position="209"/>
    </location>
</feature>
<protein>
    <submittedName>
        <fullName evidence="6">Divalent metal cation transporter</fullName>
    </submittedName>
</protein>
<keyword evidence="3 5" id="KW-1133">Transmembrane helix</keyword>
<evidence type="ECO:0000313" key="6">
    <source>
        <dbReference type="EMBL" id="MCC9293859.1"/>
    </source>
</evidence>
<sequence length="403" mass="42892">MDEKTKKSILWGATFFTATTSTVGAGFLTQTAQFAQDYKLSLILVIIAVCIINIFTQINVWRILCVSKLKAQDIANKIVPGLGYVISFLILLGAIAFNTGNIGGAALGFNILFGINFKAGYILAGISAVLIFLSKNIGRALDQFSKILGIIMILVIFYMTVAVLHGNSMSTGIRLDYGTLFPQNPSTLLFPTITLMGGTIGGFILFSGMHRLLDAGISGEENLKGVESSAISTVAITTVIRIMLFLVALGVVASGIGLDPTNPAASAFKYGAGNLGYIFFGVAILCAAVTCVVGASYTTVTFFKTLSPFVSRHERILTSVIIAISTLIMTVLGRPAKLLIVAGSLNGLIIPVMLVMILIASRRKDIVGNYKHPKWLFITGVVIVIITAYAGIESLTNIKALFS</sequence>
<feature type="transmembrane region" description="Helical" evidence="5">
    <location>
        <begin position="81"/>
        <end position="99"/>
    </location>
</feature>
<gene>
    <name evidence="6" type="ORF">LN736_03110</name>
</gene>
<keyword evidence="4 5" id="KW-0472">Membrane</keyword>
<feature type="transmembrane region" description="Helical" evidence="5">
    <location>
        <begin position="315"/>
        <end position="332"/>
    </location>
</feature>
<evidence type="ECO:0000256" key="2">
    <source>
        <dbReference type="ARBA" id="ARBA00022692"/>
    </source>
</evidence>
<dbReference type="PANTHER" id="PTHR11706">
    <property type="entry name" value="SOLUTE CARRIER PROTEIN FAMILY 11 MEMBER"/>
    <property type="match status" value="1"/>
</dbReference>
<evidence type="ECO:0000256" key="1">
    <source>
        <dbReference type="ARBA" id="ARBA00004141"/>
    </source>
</evidence>
<evidence type="ECO:0000256" key="4">
    <source>
        <dbReference type="ARBA" id="ARBA00023136"/>
    </source>
</evidence>
<reference evidence="6" key="1">
    <citation type="submission" date="2021-11" db="EMBL/GenBank/DDBJ databases">
        <authorList>
            <person name="Qingchun L."/>
            <person name="Dong Z."/>
            <person name="Zongwei Q."/>
            <person name="Jia Z."/>
            <person name="Duotao L."/>
        </authorList>
    </citation>
    <scope>NUCLEOTIDE SEQUENCE</scope>
    <source>
        <strain evidence="6">WLY-B-L2</strain>
    </source>
</reference>
<dbReference type="Pfam" id="PF01566">
    <property type="entry name" value="Nramp"/>
    <property type="match status" value="1"/>
</dbReference>
<feature type="transmembrane region" description="Helical" evidence="5">
    <location>
        <begin position="277"/>
        <end position="303"/>
    </location>
</feature>
<dbReference type="Proteomes" id="UP001165422">
    <property type="component" value="Unassembled WGS sequence"/>
</dbReference>
<feature type="transmembrane region" description="Helical" evidence="5">
    <location>
        <begin position="373"/>
        <end position="392"/>
    </location>
</feature>
<evidence type="ECO:0000313" key="7">
    <source>
        <dbReference type="Proteomes" id="UP001165422"/>
    </source>
</evidence>
<feature type="transmembrane region" description="Helical" evidence="5">
    <location>
        <begin position="230"/>
        <end position="257"/>
    </location>
</feature>
<comment type="caution">
    <text evidence="6">The sequence shown here is derived from an EMBL/GenBank/DDBJ whole genome shotgun (WGS) entry which is preliminary data.</text>
</comment>
<proteinExistence type="predicted"/>
<keyword evidence="7" id="KW-1185">Reference proteome</keyword>
<evidence type="ECO:0000256" key="5">
    <source>
        <dbReference type="SAM" id="Phobius"/>
    </source>
</evidence>
<evidence type="ECO:0000256" key="3">
    <source>
        <dbReference type="ARBA" id="ARBA00022989"/>
    </source>
</evidence>
<feature type="transmembrane region" description="Helical" evidence="5">
    <location>
        <begin position="111"/>
        <end position="133"/>
    </location>
</feature>
<comment type="subcellular location">
    <subcellularLocation>
        <location evidence="1">Membrane</location>
        <topology evidence="1">Multi-pass membrane protein</topology>
    </subcellularLocation>
</comment>
<keyword evidence="2 5" id="KW-0812">Transmembrane</keyword>
<dbReference type="Gene3D" id="1.20.1740.10">
    <property type="entry name" value="Amino acid/polyamine transporter I"/>
    <property type="match status" value="1"/>
</dbReference>
<organism evidence="6 7">
    <name type="scientific">Clostridium aromativorans</name>
    <dbReference type="NCBI Taxonomy" id="2836848"/>
    <lineage>
        <taxon>Bacteria</taxon>
        <taxon>Bacillati</taxon>
        <taxon>Bacillota</taxon>
        <taxon>Clostridia</taxon>
        <taxon>Eubacteriales</taxon>
        <taxon>Clostridiaceae</taxon>
        <taxon>Clostridium</taxon>
    </lineage>
</organism>